<evidence type="ECO:0000313" key="1">
    <source>
        <dbReference type="EMBL" id="GGX58568.1"/>
    </source>
</evidence>
<proteinExistence type="predicted"/>
<evidence type="ECO:0000313" key="2">
    <source>
        <dbReference type="Proteomes" id="UP000626148"/>
    </source>
</evidence>
<dbReference type="EMBL" id="BMXR01000006">
    <property type="protein sequence ID" value="GGX58568.1"/>
    <property type="molecule type" value="Genomic_DNA"/>
</dbReference>
<protein>
    <submittedName>
        <fullName evidence="1">Uncharacterized protein</fullName>
    </submittedName>
</protein>
<dbReference type="Proteomes" id="UP000626148">
    <property type="component" value="Unassembled WGS sequence"/>
</dbReference>
<dbReference type="AlphaFoldDB" id="A0A918NBM3"/>
<reference evidence="1" key="1">
    <citation type="journal article" date="2014" name="Int. J. Syst. Evol. Microbiol.">
        <title>Complete genome sequence of Corynebacterium casei LMG S-19264T (=DSM 44701T), isolated from a smear-ripened cheese.</title>
        <authorList>
            <consortium name="US DOE Joint Genome Institute (JGI-PGF)"/>
            <person name="Walter F."/>
            <person name="Albersmeier A."/>
            <person name="Kalinowski J."/>
            <person name="Ruckert C."/>
        </authorList>
    </citation>
    <scope>NUCLEOTIDE SEQUENCE</scope>
    <source>
        <strain evidence="1">KCTC 22169</strain>
    </source>
</reference>
<reference evidence="1" key="2">
    <citation type="submission" date="2020-09" db="EMBL/GenBank/DDBJ databases">
        <authorList>
            <person name="Sun Q."/>
            <person name="Kim S."/>
        </authorList>
    </citation>
    <scope>NUCLEOTIDE SEQUENCE</scope>
    <source>
        <strain evidence="1">KCTC 22169</strain>
    </source>
</reference>
<name>A0A918NBM3_9GAMM</name>
<comment type="caution">
    <text evidence="1">The sequence shown here is derived from an EMBL/GenBank/DDBJ whole genome shotgun (WGS) entry which is preliminary data.</text>
</comment>
<accession>A0A918NBM3</accession>
<gene>
    <name evidence="1" type="ORF">GCM10007392_28100</name>
</gene>
<sequence length="64" mass="7115">MVREDGFNKCAVLLIVFFITETTKIDELGPFHSQNDVIFASNEVPISSPSQSGSRSDHNFPVMN</sequence>
<organism evidence="1 2">
    <name type="scientific">Saccharospirillum salsuginis</name>
    <dbReference type="NCBI Taxonomy" id="418750"/>
    <lineage>
        <taxon>Bacteria</taxon>
        <taxon>Pseudomonadati</taxon>
        <taxon>Pseudomonadota</taxon>
        <taxon>Gammaproteobacteria</taxon>
        <taxon>Oceanospirillales</taxon>
        <taxon>Saccharospirillaceae</taxon>
        <taxon>Saccharospirillum</taxon>
    </lineage>
</organism>
<keyword evidence="2" id="KW-1185">Reference proteome</keyword>